<keyword evidence="5 10" id="KW-0472">Membrane</keyword>
<feature type="transmembrane region" description="Helical" evidence="10">
    <location>
        <begin position="63"/>
        <end position="82"/>
    </location>
</feature>
<feature type="binding site" evidence="10">
    <location>
        <position position="76"/>
    </location>
    <ligand>
        <name>Na(+)</name>
        <dbReference type="ChEBI" id="CHEBI:29101"/>
        <note>structural</note>
    </ligand>
</feature>
<evidence type="ECO:0000256" key="3">
    <source>
        <dbReference type="ARBA" id="ARBA00022692"/>
    </source>
</evidence>
<comment type="subcellular location">
    <subcellularLocation>
        <location evidence="1 10">Cell membrane</location>
        <topology evidence="1 10">Multi-pass membrane protein</topology>
    </subcellularLocation>
</comment>
<sequence>MLVTTALGGGLGAAARYGAELLWPTAPGAFPWATLGINAVGCAMIGVLMVVVSSQAWAPHRLVRPFFGTGVLGGFTTFSAYVGDIRRLVDQGRATAGLAYLALMLVVSLAAVWSASAVTRHLNARRRERHRLASHEPGDEGLLT</sequence>
<evidence type="ECO:0000313" key="12">
    <source>
        <dbReference type="Proteomes" id="UP000318720"/>
    </source>
</evidence>
<dbReference type="PANTHER" id="PTHR28259">
    <property type="entry name" value="FLUORIDE EXPORT PROTEIN 1-RELATED"/>
    <property type="match status" value="1"/>
</dbReference>
<dbReference type="GO" id="GO:0140114">
    <property type="term" value="P:cellular detoxification of fluoride"/>
    <property type="evidence" value="ECO:0007669"/>
    <property type="project" value="UniProtKB-UniRule"/>
</dbReference>
<organism evidence="11 12">
    <name type="scientific">Streptomyces ipomoeae</name>
    <dbReference type="NCBI Taxonomy" id="103232"/>
    <lineage>
        <taxon>Bacteria</taxon>
        <taxon>Bacillati</taxon>
        <taxon>Actinomycetota</taxon>
        <taxon>Actinomycetes</taxon>
        <taxon>Kitasatosporales</taxon>
        <taxon>Streptomycetaceae</taxon>
        <taxon>Streptomyces</taxon>
    </lineage>
</organism>
<keyword evidence="2 10" id="KW-1003">Cell membrane</keyword>
<dbReference type="PANTHER" id="PTHR28259:SF1">
    <property type="entry name" value="FLUORIDE EXPORT PROTEIN 1-RELATED"/>
    <property type="match status" value="1"/>
</dbReference>
<comment type="catalytic activity">
    <reaction evidence="8">
        <text>fluoride(in) = fluoride(out)</text>
        <dbReference type="Rhea" id="RHEA:76159"/>
        <dbReference type="ChEBI" id="CHEBI:17051"/>
    </reaction>
    <physiologicalReaction direction="left-to-right" evidence="8">
        <dbReference type="Rhea" id="RHEA:76160"/>
    </physiologicalReaction>
</comment>
<keyword evidence="3 10" id="KW-0812">Transmembrane</keyword>
<keyword evidence="4 10" id="KW-1133">Transmembrane helix</keyword>
<evidence type="ECO:0000256" key="7">
    <source>
        <dbReference type="ARBA" id="ARBA00035120"/>
    </source>
</evidence>
<dbReference type="Pfam" id="PF02537">
    <property type="entry name" value="CRCB"/>
    <property type="match status" value="1"/>
</dbReference>
<dbReference type="AlphaFoldDB" id="A0A540PJY3"/>
<feature type="transmembrane region" description="Helical" evidence="10">
    <location>
        <begin position="94"/>
        <end position="119"/>
    </location>
</feature>
<evidence type="ECO:0000256" key="8">
    <source>
        <dbReference type="ARBA" id="ARBA00035585"/>
    </source>
</evidence>
<dbReference type="GO" id="GO:0062054">
    <property type="term" value="F:fluoride channel activity"/>
    <property type="evidence" value="ECO:0007669"/>
    <property type="project" value="UniProtKB-UniRule"/>
</dbReference>
<evidence type="ECO:0000256" key="6">
    <source>
        <dbReference type="ARBA" id="ARBA00023303"/>
    </source>
</evidence>
<dbReference type="Proteomes" id="UP000318720">
    <property type="component" value="Unassembled WGS sequence"/>
</dbReference>
<keyword evidence="10" id="KW-0915">Sodium</keyword>
<evidence type="ECO:0000256" key="10">
    <source>
        <dbReference type="HAMAP-Rule" id="MF_00454"/>
    </source>
</evidence>
<feature type="transmembrane region" description="Helical" evidence="10">
    <location>
        <begin position="30"/>
        <end position="51"/>
    </location>
</feature>
<evidence type="ECO:0000256" key="1">
    <source>
        <dbReference type="ARBA" id="ARBA00004651"/>
    </source>
</evidence>
<reference evidence="11 12" key="1">
    <citation type="submission" date="2019-03" db="EMBL/GenBank/DDBJ databases">
        <title>Comparative genomic analyses of the sweetpotato soil rot pathogen, Streptomyces ipomoeae.</title>
        <authorList>
            <person name="Ruschel Soares N."/>
            <person name="Badger J.H."/>
            <person name="Huguet-Tapia J.C."/>
            <person name="Clark C.A."/>
            <person name="Pettis G.S."/>
        </authorList>
    </citation>
    <scope>NUCLEOTIDE SEQUENCE [LARGE SCALE GENOMIC DNA]</scope>
    <source>
        <strain evidence="11 12">88-35</strain>
    </source>
</reference>
<dbReference type="HAMAP" id="MF_00454">
    <property type="entry name" value="FluC"/>
    <property type="match status" value="1"/>
</dbReference>
<evidence type="ECO:0000256" key="9">
    <source>
        <dbReference type="ARBA" id="ARBA00049940"/>
    </source>
</evidence>
<keyword evidence="10" id="KW-0479">Metal-binding</keyword>
<comment type="similarity">
    <text evidence="7 10">Belongs to the fluoride channel Fluc/FEX (TC 1.A.43) family.</text>
</comment>
<comment type="activity regulation">
    <text evidence="10">Na(+) is not transported, but it plays an essential structural role and its presence is essential for fluoride channel function.</text>
</comment>
<name>A0A540PJY3_9ACTN</name>
<evidence type="ECO:0000313" key="11">
    <source>
        <dbReference type="EMBL" id="TQE21120.1"/>
    </source>
</evidence>
<dbReference type="GO" id="GO:0005886">
    <property type="term" value="C:plasma membrane"/>
    <property type="evidence" value="ECO:0007669"/>
    <property type="project" value="UniProtKB-SubCell"/>
</dbReference>
<feature type="binding site" evidence="10">
    <location>
        <position position="73"/>
    </location>
    <ligand>
        <name>Na(+)</name>
        <dbReference type="ChEBI" id="CHEBI:29101"/>
        <note>structural</note>
    </ligand>
</feature>
<dbReference type="GO" id="GO:0046872">
    <property type="term" value="F:metal ion binding"/>
    <property type="evidence" value="ECO:0007669"/>
    <property type="project" value="UniProtKB-KW"/>
</dbReference>
<dbReference type="EMBL" id="SPAZ01000295">
    <property type="protein sequence ID" value="TQE21120.1"/>
    <property type="molecule type" value="Genomic_DNA"/>
</dbReference>
<comment type="function">
    <text evidence="9 10">Fluoride-specific ion channel. Important for reducing fluoride concentration in the cell, thus reducing its toxicity.</text>
</comment>
<evidence type="ECO:0000256" key="2">
    <source>
        <dbReference type="ARBA" id="ARBA00022475"/>
    </source>
</evidence>
<evidence type="ECO:0000256" key="4">
    <source>
        <dbReference type="ARBA" id="ARBA00022989"/>
    </source>
</evidence>
<protein>
    <recommendedName>
        <fullName evidence="10">Fluoride-specific ion channel FluC</fullName>
    </recommendedName>
</protein>
<gene>
    <name evidence="10" type="primary">fluC</name>
    <name evidence="10" type="synonym">crcB</name>
    <name evidence="11" type="ORF">Sipo8835_37910</name>
</gene>
<accession>A0A540PJY3</accession>
<proteinExistence type="inferred from homology"/>
<keyword evidence="10" id="KW-0406">Ion transport</keyword>
<keyword evidence="10" id="KW-0813">Transport</keyword>
<dbReference type="InterPro" id="IPR003691">
    <property type="entry name" value="FluC"/>
</dbReference>
<keyword evidence="6 10" id="KW-0407">Ion channel</keyword>
<evidence type="ECO:0000256" key="5">
    <source>
        <dbReference type="ARBA" id="ARBA00023136"/>
    </source>
</evidence>
<comment type="caution">
    <text evidence="11">The sequence shown here is derived from an EMBL/GenBank/DDBJ whole genome shotgun (WGS) entry which is preliminary data.</text>
</comment>